<dbReference type="PANTHER" id="PTHR42855">
    <property type="entry name" value="ABC TRANSPORTER ATP-BINDING SUBUNIT"/>
    <property type="match status" value="1"/>
</dbReference>
<dbReference type="GO" id="GO:0005524">
    <property type="term" value="F:ATP binding"/>
    <property type="evidence" value="ECO:0007669"/>
    <property type="project" value="UniProtKB-KW"/>
</dbReference>
<dbReference type="SMART" id="SM00382">
    <property type="entry name" value="AAA"/>
    <property type="match status" value="2"/>
</dbReference>
<dbReference type="AlphaFoldDB" id="A0A1F5KJV0"/>
<keyword evidence="1" id="KW-0547">Nucleotide-binding</keyword>
<dbReference type="InterPro" id="IPR051309">
    <property type="entry name" value="ABCF_ATPase"/>
</dbReference>
<evidence type="ECO:0000313" key="4">
    <source>
        <dbReference type="EMBL" id="OGE41188.1"/>
    </source>
</evidence>
<feature type="domain" description="ABC transporter" evidence="3">
    <location>
        <begin position="358"/>
        <end position="561"/>
    </location>
</feature>
<name>A0A1F5KJV0_9BACT</name>
<dbReference type="InterPro" id="IPR003439">
    <property type="entry name" value="ABC_transporter-like_ATP-bd"/>
</dbReference>
<evidence type="ECO:0000256" key="2">
    <source>
        <dbReference type="ARBA" id="ARBA00022840"/>
    </source>
</evidence>
<dbReference type="InterPro" id="IPR003593">
    <property type="entry name" value="AAA+_ATPase"/>
</dbReference>
<organism evidence="4 5">
    <name type="scientific">Candidatus Daviesbacteria bacterium RIFCSPHIGHO2_02_FULL_43_12</name>
    <dbReference type="NCBI Taxonomy" id="1797776"/>
    <lineage>
        <taxon>Bacteria</taxon>
        <taxon>Candidatus Daviesiibacteriota</taxon>
    </lineage>
</organism>
<dbReference type="GO" id="GO:0016887">
    <property type="term" value="F:ATP hydrolysis activity"/>
    <property type="evidence" value="ECO:0007669"/>
    <property type="project" value="InterPro"/>
</dbReference>
<dbReference type="EMBL" id="MFDD01000002">
    <property type="protein sequence ID" value="OGE41188.1"/>
    <property type="molecule type" value="Genomic_DNA"/>
</dbReference>
<dbReference type="Proteomes" id="UP000177328">
    <property type="component" value="Unassembled WGS sequence"/>
</dbReference>
<dbReference type="FunFam" id="3.40.50.300:FF:000011">
    <property type="entry name" value="Putative ABC transporter ATP-binding component"/>
    <property type="match status" value="1"/>
</dbReference>
<reference evidence="4 5" key="1">
    <citation type="journal article" date="2016" name="Nat. Commun.">
        <title>Thousands of microbial genomes shed light on interconnected biogeochemical processes in an aquifer system.</title>
        <authorList>
            <person name="Anantharaman K."/>
            <person name="Brown C.T."/>
            <person name="Hug L.A."/>
            <person name="Sharon I."/>
            <person name="Castelle C.J."/>
            <person name="Probst A.J."/>
            <person name="Thomas B.C."/>
            <person name="Singh A."/>
            <person name="Wilkins M.J."/>
            <person name="Karaoz U."/>
            <person name="Brodie E.L."/>
            <person name="Williams K.H."/>
            <person name="Hubbard S.S."/>
            <person name="Banfield J.F."/>
        </authorList>
    </citation>
    <scope>NUCLEOTIDE SEQUENCE [LARGE SCALE GENOMIC DNA]</scope>
</reference>
<sequence>MERTTTKPQLGRVLVNADNVSFSSPERRLFKGCSFNVRERESVALTGSSGTGKSVLLKIISGKLQPEAGTVEVPKNIRTSYVPQHIGELNVAEGATVGELFMRARGLDQLERRKAELERNLAVGDSDNLKLLAQYQEAVDQYEARGGYRAESEAAEILAGLRFDARTGGHINLGTKVNEVSSGQHTRLLIGQALFARPDLLILDDPTSHLDKESVRWFSDALRSPANAALVVTTDSAFIDRFASKVVEITQTGRVFSFSGSYNEFVEKRDQTLAAEEVAARSRQQDIAKLEESVQDFKAKGYVRRSGVVARRVGTIETRIEQARKELAQLPSVDTPKRSDRYTPQQFEILRRSGEDVLAIHGIQKSYRGRVAIDLPDWKFELRRGETTLIAGKNGSGKSTLMRMIAAVAGFGSFPPDAGSIVLGQSLVTSYYAPDREGVSGSGRVFEEARAAMQTPNEGKLRSVLSFWGFDATEIQRKGIEELSKGEHTQLALAKMMLRRPNFMLLDEPANNLSTELIRRFVESLRGYTGTLMIISHNSEFVDQLKVSKVINMPDGRVAHQ</sequence>
<dbReference type="Pfam" id="PF00005">
    <property type="entry name" value="ABC_tran"/>
    <property type="match status" value="2"/>
</dbReference>
<protein>
    <recommendedName>
        <fullName evidence="3">ABC transporter domain-containing protein</fullName>
    </recommendedName>
</protein>
<comment type="caution">
    <text evidence="4">The sequence shown here is derived from an EMBL/GenBank/DDBJ whole genome shotgun (WGS) entry which is preliminary data.</text>
</comment>
<dbReference type="InterPro" id="IPR032781">
    <property type="entry name" value="ABC_tran_Xtn"/>
</dbReference>
<evidence type="ECO:0000259" key="3">
    <source>
        <dbReference type="PROSITE" id="PS50893"/>
    </source>
</evidence>
<dbReference type="PANTHER" id="PTHR42855:SF1">
    <property type="entry name" value="ABC TRANSPORTER DOMAIN-CONTAINING PROTEIN"/>
    <property type="match status" value="1"/>
</dbReference>
<feature type="domain" description="ABC transporter" evidence="3">
    <location>
        <begin position="15"/>
        <end position="278"/>
    </location>
</feature>
<evidence type="ECO:0000313" key="5">
    <source>
        <dbReference type="Proteomes" id="UP000177328"/>
    </source>
</evidence>
<evidence type="ECO:0000256" key="1">
    <source>
        <dbReference type="ARBA" id="ARBA00022741"/>
    </source>
</evidence>
<dbReference type="Pfam" id="PF12848">
    <property type="entry name" value="ABC_tran_Xtn"/>
    <property type="match status" value="1"/>
</dbReference>
<dbReference type="InterPro" id="IPR027417">
    <property type="entry name" value="P-loop_NTPase"/>
</dbReference>
<dbReference type="Gene3D" id="3.40.50.300">
    <property type="entry name" value="P-loop containing nucleotide triphosphate hydrolases"/>
    <property type="match status" value="2"/>
</dbReference>
<dbReference type="PROSITE" id="PS50893">
    <property type="entry name" value="ABC_TRANSPORTER_2"/>
    <property type="match status" value="2"/>
</dbReference>
<gene>
    <name evidence="4" type="ORF">A3D25_01490</name>
</gene>
<keyword evidence="2" id="KW-0067">ATP-binding</keyword>
<dbReference type="SUPFAM" id="SSF52540">
    <property type="entry name" value="P-loop containing nucleoside triphosphate hydrolases"/>
    <property type="match status" value="2"/>
</dbReference>
<accession>A0A1F5KJV0</accession>
<proteinExistence type="predicted"/>